<name>A0ABR3JGS9_9AGAR</name>
<keyword evidence="1" id="KW-0732">Signal</keyword>
<organism evidence="2 3">
    <name type="scientific">Hohenbuehelia grisea</name>
    <dbReference type="NCBI Taxonomy" id="104357"/>
    <lineage>
        <taxon>Eukaryota</taxon>
        <taxon>Fungi</taxon>
        <taxon>Dikarya</taxon>
        <taxon>Basidiomycota</taxon>
        <taxon>Agaricomycotina</taxon>
        <taxon>Agaricomycetes</taxon>
        <taxon>Agaricomycetidae</taxon>
        <taxon>Agaricales</taxon>
        <taxon>Pleurotineae</taxon>
        <taxon>Pleurotaceae</taxon>
        <taxon>Hohenbuehelia</taxon>
    </lineage>
</organism>
<protein>
    <submittedName>
        <fullName evidence="2">Uncharacterized protein</fullName>
    </submittedName>
</protein>
<keyword evidence="3" id="KW-1185">Reference proteome</keyword>
<gene>
    <name evidence="2" type="ORF">HGRIS_003385</name>
</gene>
<sequence length="68" mass="7258">MLFKYAIYLIALATAVASLEQRAEAAAPVLTAKRVFQTVIDESPFIVKKTTTITWIQSPSVSASASAA</sequence>
<evidence type="ECO:0000256" key="1">
    <source>
        <dbReference type="SAM" id="SignalP"/>
    </source>
</evidence>
<reference evidence="3" key="1">
    <citation type="submission" date="2024-06" db="EMBL/GenBank/DDBJ databases">
        <title>Multi-omics analyses provide insights into the biosynthesis of the anticancer antibiotic pleurotin in Hohenbuehelia grisea.</title>
        <authorList>
            <person name="Weaver J.A."/>
            <person name="Alberti F."/>
        </authorList>
    </citation>
    <scope>NUCLEOTIDE SEQUENCE [LARGE SCALE GENOMIC DNA]</scope>
    <source>
        <strain evidence="3">T-177</strain>
    </source>
</reference>
<feature type="signal peptide" evidence="1">
    <location>
        <begin position="1"/>
        <end position="25"/>
    </location>
</feature>
<feature type="chain" id="PRO_5046972159" evidence="1">
    <location>
        <begin position="26"/>
        <end position="68"/>
    </location>
</feature>
<dbReference type="Proteomes" id="UP001556367">
    <property type="component" value="Unassembled WGS sequence"/>
</dbReference>
<dbReference type="EMBL" id="JASNQZ010000007">
    <property type="protein sequence ID" value="KAL0954401.1"/>
    <property type="molecule type" value="Genomic_DNA"/>
</dbReference>
<evidence type="ECO:0000313" key="3">
    <source>
        <dbReference type="Proteomes" id="UP001556367"/>
    </source>
</evidence>
<accession>A0ABR3JGS9</accession>
<comment type="caution">
    <text evidence="2">The sequence shown here is derived from an EMBL/GenBank/DDBJ whole genome shotgun (WGS) entry which is preliminary data.</text>
</comment>
<evidence type="ECO:0000313" key="2">
    <source>
        <dbReference type="EMBL" id="KAL0954401.1"/>
    </source>
</evidence>
<proteinExistence type="predicted"/>